<keyword evidence="4" id="KW-1185">Reference proteome</keyword>
<evidence type="ECO:0000313" key="4">
    <source>
        <dbReference type="Proteomes" id="UP000461443"/>
    </source>
</evidence>
<protein>
    <recommendedName>
        <fullName evidence="2">UPF0102 protein GRH90_12505</fullName>
    </recommendedName>
</protein>
<proteinExistence type="inferred from homology"/>
<organism evidence="3 4">
    <name type="scientific">Acerihabitans arboris</name>
    <dbReference type="NCBI Taxonomy" id="2691583"/>
    <lineage>
        <taxon>Bacteria</taxon>
        <taxon>Pseudomonadati</taxon>
        <taxon>Pseudomonadota</taxon>
        <taxon>Gammaproteobacteria</taxon>
        <taxon>Enterobacterales</taxon>
        <taxon>Pectobacteriaceae</taxon>
        <taxon>Acerihabitans</taxon>
    </lineage>
</organism>
<dbReference type="Pfam" id="PF02021">
    <property type="entry name" value="UPF0102"/>
    <property type="match status" value="1"/>
</dbReference>
<dbReference type="RefSeq" id="WP_162366286.1">
    <property type="nucleotide sequence ID" value="NZ_WUBS01000008.1"/>
</dbReference>
<dbReference type="HAMAP" id="MF_00048">
    <property type="entry name" value="UPF0102"/>
    <property type="match status" value="1"/>
</dbReference>
<dbReference type="InterPro" id="IPR011856">
    <property type="entry name" value="tRNA_endonuc-like_dom_sf"/>
</dbReference>
<dbReference type="InterPro" id="IPR011335">
    <property type="entry name" value="Restrct_endonuc-II-like"/>
</dbReference>
<name>A0A845SQZ2_9GAMM</name>
<evidence type="ECO:0000313" key="3">
    <source>
        <dbReference type="EMBL" id="NDL63565.1"/>
    </source>
</evidence>
<dbReference type="NCBIfam" id="TIGR00252">
    <property type="entry name" value="YraN family protein"/>
    <property type="match status" value="1"/>
</dbReference>
<reference evidence="3 4" key="1">
    <citation type="submission" date="2019-12" db="EMBL/GenBank/DDBJ databases">
        <authorList>
            <person name="Lee S.D."/>
        </authorList>
    </citation>
    <scope>NUCLEOTIDE SEQUENCE [LARGE SCALE GENOMIC DNA]</scope>
    <source>
        <strain evidence="3 4">SAP-6</strain>
    </source>
</reference>
<evidence type="ECO:0000256" key="2">
    <source>
        <dbReference type="HAMAP-Rule" id="MF_00048"/>
    </source>
</evidence>
<dbReference type="SUPFAM" id="SSF52980">
    <property type="entry name" value="Restriction endonuclease-like"/>
    <property type="match status" value="1"/>
</dbReference>
<dbReference type="EMBL" id="WUBS01000008">
    <property type="protein sequence ID" value="NDL63565.1"/>
    <property type="molecule type" value="Genomic_DNA"/>
</dbReference>
<comment type="caution">
    <text evidence="3">The sequence shown here is derived from an EMBL/GenBank/DDBJ whole genome shotgun (WGS) entry which is preliminary data.</text>
</comment>
<gene>
    <name evidence="3" type="ORF">GRH90_12505</name>
</gene>
<dbReference type="GO" id="GO:0003676">
    <property type="term" value="F:nucleic acid binding"/>
    <property type="evidence" value="ECO:0007669"/>
    <property type="project" value="InterPro"/>
</dbReference>
<dbReference type="PANTHER" id="PTHR34039:SF1">
    <property type="entry name" value="UPF0102 PROTEIN YRAN"/>
    <property type="match status" value="1"/>
</dbReference>
<dbReference type="Proteomes" id="UP000461443">
    <property type="component" value="Unassembled WGS sequence"/>
</dbReference>
<dbReference type="PANTHER" id="PTHR34039">
    <property type="entry name" value="UPF0102 PROTEIN YRAN"/>
    <property type="match status" value="1"/>
</dbReference>
<dbReference type="NCBIfam" id="NF009150">
    <property type="entry name" value="PRK12497.1-3"/>
    <property type="match status" value="1"/>
</dbReference>
<evidence type="ECO:0000256" key="1">
    <source>
        <dbReference type="ARBA" id="ARBA00006738"/>
    </source>
</evidence>
<dbReference type="InterPro" id="IPR003509">
    <property type="entry name" value="UPF0102_YraN-like"/>
</dbReference>
<dbReference type="Gene3D" id="3.40.1350.10">
    <property type="match status" value="1"/>
</dbReference>
<accession>A0A845SQZ2</accession>
<comment type="similarity">
    <text evidence="1 2">Belongs to the UPF0102 family.</text>
</comment>
<reference evidence="3 4" key="2">
    <citation type="submission" date="2020-02" db="EMBL/GenBank/DDBJ databases">
        <title>The new genus of Enterobacteriales.</title>
        <authorList>
            <person name="Kim I.S."/>
        </authorList>
    </citation>
    <scope>NUCLEOTIDE SEQUENCE [LARGE SCALE GENOMIC DNA]</scope>
    <source>
        <strain evidence="3 4">SAP-6</strain>
    </source>
</reference>
<sequence length="129" mass="14514">MAEIPTGKIGTGTLNRRQSGAQAELQARRYLEDAGLRFVAANMRVRGGEIDLIMRERHAWVFVEVRYRRNNAFGTAAESITIHKQRRLLLAAAVWLARRGESLETSPCRFDILAITGCRVEWLVNAFGA</sequence>
<dbReference type="AlphaFoldDB" id="A0A845SQZ2"/>